<dbReference type="AlphaFoldDB" id="A0A841KUD7"/>
<dbReference type="SUPFAM" id="SSF52540">
    <property type="entry name" value="P-loop containing nucleoside triphosphate hydrolases"/>
    <property type="match status" value="1"/>
</dbReference>
<dbReference type="InterPro" id="IPR027417">
    <property type="entry name" value="P-loop_NTPase"/>
</dbReference>
<evidence type="ECO:0000313" key="2">
    <source>
        <dbReference type="EMBL" id="MBB6214542.1"/>
    </source>
</evidence>
<accession>A0A841KUD7</accession>
<comment type="caution">
    <text evidence="2">The sequence shown here is derived from an EMBL/GenBank/DDBJ whole genome shotgun (WGS) entry which is preliminary data.</text>
</comment>
<keyword evidence="3" id="KW-1185">Reference proteome</keyword>
<dbReference type="InterPro" id="IPR049050">
    <property type="entry name" value="nSTAND3"/>
</dbReference>
<reference evidence="2 3" key="1">
    <citation type="submission" date="2020-08" db="EMBL/GenBank/DDBJ databases">
        <title>Genomic Encyclopedia of Type Strains, Phase IV (KMG-IV): sequencing the most valuable type-strain genomes for metagenomic binning, comparative biology and taxonomic classification.</title>
        <authorList>
            <person name="Goeker M."/>
        </authorList>
    </citation>
    <scope>NUCLEOTIDE SEQUENCE [LARGE SCALE GENOMIC DNA]</scope>
    <source>
        <strain evidence="2 3">DSM 103526</strain>
    </source>
</reference>
<sequence>MISGDVTNITNSIIYFGNEIKHINNYRSQLIIKTIEKLKNHFVETSQYKRAVGKLENKNSMMLVGCSGIGKTDTSIMIANYFIEKYGYKFRFVRCPKENDFQNICNLIAQDIDEKEILIFDDFLGNTQICNSENYFDKLEDFIKNIENYDNKKFVFNSRKTLFEAAKVHSKKIGTLIKVNFEIEDLEIWTTPEDKYRIFQVYCFKNEILDKIKNLFVEKIWNDKTVEKIFGHRNFTPFIIGVAASDCRDAEASEFEKIFLKNLNNPEDIWEKEYNALNDASREYINILYSLSDSFIEQSIVDECYENYIKQLNKSPDVSLSEIHNRIKALIHYDNDKIEFIHPSLLDYLKNKISIASVNNIISTAVYFEQIERLNKSYIRKIIMQPDFFKLHVLPITYNLNDKTPISFANSILIQYLKYLFEFEIEDKDYQPIVIAVLKQVLEFGPVLFFYNSSNILNVFKLNYDFSEILSNNEFVKLLFQYANTDNIWNLVELTINEDENGFDFKKMDSFIQHQVEYSLRDIGVELLDCWIEDNMEDYIRDELEEYDTGEEFYYDDVAQAVLERMLGDVDVELGKEKIIEAIREYRIYNINVENMDDLEPSDYIYDTIEEAVIEFNNR</sequence>
<protein>
    <recommendedName>
        <fullName evidence="1">Novel STAND NTPase 3 domain-containing protein</fullName>
    </recommendedName>
</protein>
<dbReference type="EMBL" id="JACHEN010000003">
    <property type="protein sequence ID" value="MBB6214542.1"/>
    <property type="molecule type" value="Genomic_DNA"/>
</dbReference>
<dbReference type="Gene3D" id="3.40.50.300">
    <property type="entry name" value="P-loop containing nucleotide triphosphate hydrolases"/>
    <property type="match status" value="1"/>
</dbReference>
<dbReference type="Pfam" id="PF20720">
    <property type="entry name" value="nSTAND3"/>
    <property type="match status" value="1"/>
</dbReference>
<evidence type="ECO:0000313" key="3">
    <source>
        <dbReference type="Proteomes" id="UP000579281"/>
    </source>
</evidence>
<proteinExistence type="predicted"/>
<organism evidence="2 3">
    <name type="scientific">Anaerosolibacter carboniphilus</name>
    <dbReference type="NCBI Taxonomy" id="1417629"/>
    <lineage>
        <taxon>Bacteria</taxon>
        <taxon>Bacillati</taxon>
        <taxon>Bacillota</taxon>
        <taxon>Clostridia</taxon>
        <taxon>Peptostreptococcales</taxon>
        <taxon>Thermotaleaceae</taxon>
        <taxon>Anaerosolibacter</taxon>
    </lineage>
</organism>
<evidence type="ECO:0000259" key="1">
    <source>
        <dbReference type="Pfam" id="PF20720"/>
    </source>
</evidence>
<name>A0A841KUD7_9FIRM</name>
<feature type="domain" description="Novel STAND NTPase 3" evidence="1">
    <location>
        <begin position="42"/>
        <end position="201"/>
    </location>
</feature>
<gene>
    <name evidence="2" type="ORF">HNQ80_000625</name>
</gene>
<dbReference type="Proteomes" id="UP000579281">
    <property type="component" value="Unassembled WGS sequence"/>
</dbReference>